<dbReference type="SUPFAM" id="SSF54001">
    <property type="entry name" value="Cysteine proteinases"/>
    <property type="match status" value="1"/>
</dbReference>
<dbReference type="Proteomes" id="UP000186817">
    <property type="component" value="Unassembled WGS sequence"/>
</dbReference>
<dbReference type="OrthoDB" id="10017659at2759"/>
<dbReference type="GO" id="GO:0004843">
    <property type="term" value="F:cysteine-type deubiquitinase activity"/>
    <property type="evidence" value="ECO:0007669"/>
    <property type="project" value="TreeGrafter"/>
</dbReference>
<dbReference type="Pfam" id="PF02338">
    <property type="entry name" value="OTU"/>
    <property type="match status" value="1"/>
</dbReference>
<dbReference type="PROSITE" id="PS50802">
    <property type="entry name" value="OTU"/>
    <property type="match status" value="1"/>
</dbReference>
<sequence length="701" mass="77574">MLLSSANKKDLTIIRQVYKGSTKNFIFRGACTRGNETDLVPIAIDIDDGPIVAWAKLAPPREATVKQRTIHGASVPFVDRKSALDPVPIIVNVPDASTQSEGVTSNQANPGAGEDTAMPKVSPAPKRQKALQRQPPPGTKLEAQEKDGNCMYRSMASALNRGRKEQSFHHLELRARVATHIQAHPEWYEQEWKDDGSKGPDGQPCASWDDFIKAICKPGSFSGDLELRALCKLTKTKVVLIPEDPNFSVVAYGKKWASTTHCFFYTTNHFDYLAPTGDAYPKDLLDVVADPCGGFLVGGVSELGTESASSVGRGTRAADLRTEPTVSKPSRRPKQSQQSEVASIPRRPATQAQASNASSCGPGTFVSMCGDVDFGECSASDPHQPSRPQRVVTPPADVATMLRLKLFQCRLCNFKQRGSNRVQLLGIKNRHMKRHHPGHPLLNTSRQLHTTRMIQVKPGDDVAWKCPLCDIGITKEEHANMTRSVAWQVKFDHRGDKHPRITKERWKEILRAQRKKQGVSKAFTAANRITQLSRAGLSKVIDRQLQRTKMLQAWLGDKAMSVAMRQFGTAVASFQEVDINTTLHRVALVTNLAMTQDKMCRSSFKAPIEPPTEDEQYKAIYGCEPEFQELVQAQRTDEAWVLLSNLAEDLLGIHFGHAGATCGSRSVNPAEWLDQPSVAMSLLLQALCRLSQRLNQLWQQP</sequence>
<protein>
    <submittedName>
        <fullName evidence="3">Putative ubiquitin thioesterase L96</fullName>
    </submittedName>
</protein>
<dbReference type="EMBL" id="LSRX01002314">
    <property type="protein sequence ID" value="OLP75718.1"/>
    <property type="molecule type" value="Genomic_DNA"/>
</dbReference>
<keyword evidence="4" id="KW-1185">Reference proteome</keyword>
<feature type="compositionally biased region" description="Polar residues" evidence="1">
    <location>
        <begin position="350"/>
        <end position="359"/>
    </location>
</feature>
<evidence type="ECO:0000313" key="3">
    <source>
        <dbReference type="EMBL" id="OLP75718.1"/>
    </source>
</evidence>
<dbReference type="InterPro" id="IPR038765">
    <property type="entry name" value="Papain-like_cys_pep_sf"/>
</dbReference>
<dbReference type="AlphaFoldDB" id="A0A1Q9BYF4"/>
<dbReference type="PANTHER" id="PTHR12419">
    <property type="entry name" value="OTU DOMAIN CONTAINING PROTEIN"/>
    <property type="match status" value="1"/>
</dbReference>
<dbReference type="InterPro" id="IPR003323">
    <property type="entry name" value="OTU_dom"/>
</dbReference>
<feature type="domain" description="OTU" evidence="2">
    <location>
        <begin position="139"/>
        <end position="276"/>
    </location>
</feature>
<dbReference type="CDD" id="cd22744">
    <property type="entry name" value="OTU"/>
    <property type="match status" value="1"/>
</dbReference>
<dbReference type="Gene3D" id="3.90.70.80">
    <property type="match status" value="1"/>
</dbReference>
<evidence type="ECO:0000313" key="4">
    <source>
        <dbReference type="Proteomes" id="UP000186817"/>
    </source>
</evidence>
<proteinExistence type="predicted"/>
<organism evidence="3 4">
    <name type="scientific">Symbiodinium microadriaticum</name>
    <name type="common">Dinoflagellate</name>
    <name type="synonym">Zooxanthella microadriatica</name>
    <dbReference type="NCBI Taxonomy" id="2951"/>
    <lineage>
        <taxon>Eukaryota</taxon>
        <taxon>Sar</taxon>
        <taxon>Alveolata</taxon>
        <taxon>Dinophyceae</taxon>
        <taxon>Suessiales</taxon>
        <taxon>Symbiodiniaceae</taxon>
        <taxon>Symbiodinium</taxon>
    </lineage>
</organism>
<evidence type="ECO:0000259" key="2">
    <source>
        <dbReference type="PROSITE" id="PS50802"/>
    </source>
</evidence>
<accession>A0A1Q9BYF4</accession>
<feature type="region of interest" description="Disordered" evidence="1">
    <location>
        <begin position="305"/>
        <end position="359"/>
    </location>
</feature>
<dbReference type="InterPro" id="IPR050704">
    <property type="entry name" value="Peptidase_C85-like"/>
</dbReference>
<feature type="compositionally biased region" description="Polar residues" evidence="1">
    <location>
        <begin position="96"/>
        <end position="109"/>
    </location>
</feature>
<gene>
    <name evidence="3" type="primary">L96</name>
    <name evidence="3" type="ORF">AK812_SmicGene44443</name>
</gene>
<dbReference type="GO" id="GO:0016579">
    <property type="term" value="P:protein deubiquitination"/>
    <property type="evidence" value="ECO:0007669"/>
    <property type="project" value="TreeGrafter"/>
</dbReference>
<name>A0A1Q9BYF4_SYMMI</name>
<reference evidence="3 4" key="1">
    <citation type="submission" date="2016-02" db="EMBL/GenBank/DDBJ databases">
        <title>Genome analysis of coral dinoflagellate symbionts highlights evolutionary adaptations to a symbiotic lifestyle.</title>
        <authorList>
            <person name="Aranda M."/>
            <person name="Li Y."/>
            <person name="Liew Y.J."/>
            <person name="Baumgarten S."/>
            <person name="Simakov O."/>
            <person name="Wilson M."/>
            <person name="Piel J."/>
            <person name="Ashoor H."/>
            <person name="Bougouffa S."/>
            <person name="Bajic V.B."/>
            <person name="Ryu T."/>
            <person name="Ravasi T."/>
            <person name="Bayer T."/>
            <person name="Micklem G."/>
            <person name="Kim H."/>
            <person name="Bhak J."/>
            <person name="Lajeunesse T.C."/>
            <person name="Voolstra C.R."/>
        </authorList>
    </citation>
    <scope>NUCLEOTIDE SEQUENCE [LARGE SCALE GENOMIC DNA]</scope>
    <source>
        <strain evidence="3 4">CCMP2467</strain>
    </source>
</reference>
<feature type="region of interest" description="Disordered" evidence="1">
    <location>
        <begin position="96"/>
        <end position="146"/>
    </location>
</feature>
<comment type="caution">
    <text evidence="3">The sequence shown here is derived from an EMBL/GenBank/DDBJ whole genome shotgun (WGS) entry which is preliminary data.</text>
</comment>
<evidence type="ECO:0000256" key="1">
    <source>
        <dbReference type="SAM" id="MobiDB-lite"/>
    </source>
</evidence>